<evidence type="ECO:0000313" key="2">
    <source>
        <dbReference type="Proteomes" id="UP000076794"/>
    </source>
</evidence>
<keyword evidence="2" id="KW-1185">Reference proteome</keyword>
<dbReference type="KEGG" id="ido:I598_2559"/>
<dbReference type="EMBL" id="CP014209">
    <property type="protein sequence ID" value="ANC32093.1"/>
    <property type="molecule type" value="Genomic_DNA"/>
</dbReference>
<evidence type="ECO:0000313" key="1">
    <source>
        <dbReference type="EMBL" id="ANC32093.1"/>
    </source>
</evidence>
<dbReference type="RefSeq" id="WP_157557230.1">
    <property type="nucleotide sequence ID" value="NZ_CP014209.1"/>
</dbReference>
<sequence length="545" mass="56470">MSLQDGIDRCEEILRWAQQARHGSFAAPTTGGVIVRLQDMQALAHGWGGAAVVAPDGSPADVRRSAATYGVTADSLRSAATRLREEAAAVEDVLEGDAAQAAVVAVAAFADLAELEATGADVVGDALASYASALAAAQAAHATSAGALDDARSAVLGLDVPDWSDDLEPGECRALIARADGLLDEAIGAATGCRDALRDALDAETTLRFALGDAAGHARLAGFTPSTATTTVDAVLALAAGVDDPDQAVVSADEWAAYLVARQELSAADRDRLDAALADARSPEERQMVISAVATGAGLALTLALARRLSEMSSDDVRRIGTMGILSQDRDFESRVRTIDGSVVKQRTGTTCGSASLLMLAAQRDPFLALFLARGELVDGHVPEYVSDVPLVHLMPDAGLTSAQRLEYLQTQIRIQTNRFTFWPGSVVGSSPWGYGDEVSRVVGADVAMEYSLLGPHDDPADLVDRAVAAVDAGTPVPFLVGPAGTDVPRHYVLLVGHADGVLEFYEPGVGAIHTLALDDARAGGADGARAFGGWDAIYGAAVPR</sequence>
<proteinExistence type="predicted"/>
<protein>
    <submittedName>
        <fullName evidence="1">Uncharacterized protein</fullName>
    </submittedName>
</protein>
<dbReference type="OrthoDB" id="4762866at2"/>
<dbReference type="PATRIC" id="fig|1300344.3.peg.2570"/>
<organism evidence="1 2">
    <name type="scientific">Isoptericola dokdonensis DS-3</name>
    <dbReference type="NCBI Taxonomy" id="1300344"/>
    <lineage>
        <taxon>Bacteria</taxon>
        <taxon>Bacillati</taxon>
        <taxon>Actinomycetota</taxon>
        <taxon>Actinomycetes</taxon>
        <taxon>Micrococcales</taxon>
        <taxon>Promicromonosporaceae</taxon>
        <taxon>Isoptericola</taxon>
    </lineage>
</organism>
<dbReference type="STRING" id="1300344.I598_2559"/>
<gene>
    <name evidence="1" type="ORF">I598_2559</name>
</gene>
<dbReference type="Proteomes" id="UP000076794">
    <property type="component" value="Chromosome"/>
</dbReference>
<dbReference type="AlphaFoldDB" id="A0A161HZN0"/>
<name>A0A161HZN0_9MICO</name>
<accession>A0A161HZN0</accession>
<reference evidence="1 2" key="1">
    <citation type="submission" date="2016-01" db="EMBL/GenBank/DDBJ databases">
        <title>Complete genome sequence of a soil Actinobacterium, Isoptericola dokdonensis DS-3.</title>
        <authorList>
            <person name="Kwon S.-K."/>
            <person name="Kim J.F."/>
        </authorList>
    </citation>
    <scope>NUCLEOTIDE SEQUENCE [LARGE SCALE GENOMIC DNA]</scope>
    <source>
        <strain evidence="1 2">DS-3</strain>
    </source>
</reference>